<comment type="subcellular location">
    <subcellularLocation>
        <location evidence="1">Cell membrane</location>
        <topology evidence="1">Multi-pass membrane protein</topology>
    </subcellularLocation>
</comment>
<dbReference type="RefSeq" id="XP_026737544.1">
    <property type="nucleotide sequence ID" value="XM_026881743.1"/>
</dbReference>
<feature type="transmembrane region" description="Helical" evidence="8">
    <location>
        <begin position="385"/>
        <end position="404"/>
    </location>
</feature>
<keyword evidence="5 8" id="KW-0472">Membrane</keyword>
<accession>A0A7E5WA65</accession>
<evidence type="ECO:0000256" key="8">
    <source>
        <dbReference type="SAM" id="Phobius"/>
    </source>
</evidence>
<protein>
    <submittedName>
        <fullName evidence="10">Probable glutamate receptor</fullName>
    </submittedName>
</protein>
<dbReference type="OrthoDB" id="7739311at2759"/>
<keyword evidence="9" id="KW-1185">Reference proteome</keyword>
<keyword evidence="2" id="KW-1003">Cell membrane</keyword>
<evidence type="ECO:0000256" key="6">
    <source>
        <dbReference type="ARBA" id="ARBA00023170"/>
    </source>
</evidence>
<dbReference type="KEGG" id="tnl:113500845"/>
<evidence type="ECO:0000256" key="7">
    <source>
        <dbReference type="ARBA" id="ARBA00023180"/>
    </source>
</evidence>
<dbReference type="FunCoup" id="A0A7E5WA65">
    <property type="interactions" value="5"/>
</dbReference>
<feature type="transmembrane region" description="Helical" evidence="8">
    <location>
        <begin position="357"/>
        <end position="373"/>
    </location>
</feature>
<feature type="transmembrane region" description="Helical" evidence="8">
    <location>
        <begin position="562"/>
        <end position="582"/>
    </location>
</feature>
<evidence type="ECO:0000256" key="2">
    <source>
        <dbReference type="ARBA" id="ARBA00022475"/>
    </source>
</evidence>
<evidence type="ECO:0000256" key="3">
    <source>
        <dbReference type="ARBA" id="ARBA00022692"/>
    </source>
</evidence>
<organism evidence="9 10">
    <name type="scientific">Trichoplusia ni</name>
    <name type="common">Cabbage looper</name>
    <dbReference type="NCBI Taxonomy" id="7111"/>
    <lineage>
        <taxon>Eukaryota</taxon>
        <taxon>Metazoa</taxon>
        <taxon>Ecdysozoa</taxon>
        <taxon>Arthropoda</taxon>
        <taxon>Hexapoda</taxon>
        <taxon>Insecta</taxon>
        <taxon>Pterygota</taxon>
        <taxon>Neoptera</taxon>
        <taxon>Endopterygota</taxon>
        <taxon>Lepidoptera</taxon>
        <taxon>Glossata</taxon>
        <taxon>Ditrysia</taxon>
        <taxon>Noctuoidea</taxon>
        <taxon>Noctuidae</taxon>
        <taxon>Plusiinae</taxon>
        <taxon>Trichoplusia</taxon>
    </lineage>
</organism>
<dbReference type="SUPFAM" id="SSF53850">
    <property type="entry name" value="Periplasmic binding protein-like II"/>
    <property type="match status" value="1"/>
</dbReference>
<keyword evidence="4 8" id="KW-1133">Transmembrane helix</keyword>
<proteinExistence type="predicted"/>
<dbReference type="PANTHER" id="PTHR42643:SF30">
    <property type="entry name" value="IONOTROPIC RECEPTOR 40A-RELATED"/>
    <property type="match status" value="1"/>
</dbReference>
<dbReference type="InterPro" id="IPR052192">
    <property type="entry name" value="Insect_Ionotropic_Sensory_Rcpt"/>
</dbReference>
<keyword evidence="3 8" id="KW-0812">Transmembrane</keyword>
<evidence type="ECO:0000256" key="1">
    <source>
        <dbReference type="ARBA" id="ARBA00004651"/>
    </source>
</evidence>
<reference evidence="10" key="1">
    <citation type="submission" date="2025-08" db="UniProtKB">
        <authorList>
            <consortium name="RefSeq"/>
        </authorList>
    </citation>
    <scope>IDENTIFICATION</scope>
</reference>
<evidence type="ECO:0000313" key="9">
    <source>
        <dbReference type="Proteomes" id="UP000322000"/>
    </source>
</evidence>
<sequence>MNEVSSNNSHLLHPLKDPAASIGLLAAKVAYYNFEWRFVTVVMYFSLKAIGLTTFLQHYEKPVVLKLGEFKASRRLEVPQIVIFGKDHVEISKSLDFLVNLKYDTNAKYLIVCTPVRIECDENYIFKAIQKHLIPNVIVLKSTLYTTELLSFTYRIAVPGKCINNTPFTINLDKDCINNTCFRNLFKNYLRNFYRCRIRISTVEQPPFMYLYNGTREPSGIDGEIMALVANLLNGTLCLQTPQDGSYGGHYINNNWTGSLGDIYNGRTQASASASPLTVLKYEHFEISYTYYSMDIVWVTKLPAQRSSWEKLVRPLNPYLQVSLVFMFIGIIFMNAMCKTSMCRNIGKSFEMEPPKYSLCFYSWILFLGLPILREPANRSYLITVYTWIWFCFLIRCAYQVALIHSLKQPTYRRNIQNFDEVLRSGLPFGGQQSLKEYFTEDPEIYSNWEVIPSEHLYATLDDLLEGKSDYVLATNKEVMKRYLVKFRGQKKLQIIPNKIVNSPLVIYFKKYSPLSHPINDMLRVAFEGGFVHRAFEKYVDKHTILWKRKSYEVEPLNMDHFAGIFFLLLAGMVLSCTYFIVEMICGNLKDE</sequence>
<dbReference type="InParanoid" id="A0A7E5WA65"/>
<keyword evidence="6 10" id="KW-0675">Receptor</keyword>
<dbReference type="Gene3D" id="3.40.190.10">
    <property type="entry name" value="Periplasmic binding protein-like II"/>
    <property type="match status" value="1"/>
</dbReference>
<gene>
    <name evidence="10" type="primary">LOC113500845</name>
</gene>
<evidence type="ECO:0000256" key="5">
    <source>
        <dbReference type="ARBA" id="ARBA00023136"/>
    </source>
</evidence>
<dbReference type="GeneID" id="113500845"/>
<dbReference type="Proteomes" id="UP000322000">
    <property type="component" value="Chromosome 14"/>
</dbReference>
<dbReference type="GO" id="GO:0005886">
    <property type="term" value="C:plasma membrane"/>
    <property type="evidence" value="ECO:0007669"/>
    <property type="project" value="UniProtKB-SubCell"/>
</dbReference>
<evidence type="ECO:0000313" key="10">
    <source>
        <dbReference type="RefSeq" id="XP_026737544.1"/>
    </source>
</evidence>
<feature type="transmembrane region" description="Helical" evidence="8">
    <location>
        <begin position="318"/>
        <end position="336"/>
    </location>
</feature>
<dbReference type="PANTHER" id="PTHR42643">
    <property type="entry name" value="IONOTROPIC RECEPTOR 20A-RELATED"/>
    <property type="match status" value="1"/>
</dbReference>
<keyword evidence="7" id="KW-0325">Glycoprotein</keyword>
<name>A0A7E5WA65_TRINI</name>
<dbReference type="AlphaFoldDB" id="A0A7E5WA65"/>
<evidence type="ECO:0000256" key="4">
    <source>
        <dbReference type="ARBA" id="ARBA00022989"/>
    </source>
</evidence>